<dbReference type="Gene3D" id="2.60.120.380">
    <property type="match status" value="1"/>
</dbReference>
<sequence length="165" mass="18199">MVYDAMEGTCGVVWRKAEKSGFLQCRGGIMRWMRGVLTAIIVMAGLTEHASAYQRTVHFRTNREEATVAGTVEGEEVVQYKVPARVGHFLLIGCNAKSSKVSFWVRDPGGAEVYNSRVHNAAAYVGRPEQDGVYVVGVFLRKADAARGHAAFFHLRVLRKSLPEG</sequence>
<dbReference type="AlphaFoldDB" id="A0A270BNX9"/>
<evidence type="ECO:0000313" key="2">
    <source>
        <dbReference type="Proteomes" id="UP000216033"/>
    </source>
</evidence>
<dbReference type="Proteomes" id="UP000216033">
    <property type="component" value="Unassembled WGS sequence"/>
</dbReference>
<dbReference type="OrthoDB" id="7219691at2"/>
<comment type="caution">
    <text evidence="1">The sequence shown here is derived from an EMBL/GenBank/DDBJ whole genome shotgun (WGS) entry which is preliminary data.</text>
</comment>
<proteinExistence type="predicted"/>
<organism evidence="1 2">
    <name type="scientific">Acetobacter syzygii</name>
    <dbReference type="NCBI Taxonomy" id="146476"/>
    <lineage>
        <taxon>Bacteria</taxon>
        <taxon>Pseudomonadati</taxon>
        <taxon>Pseudomonadota</taxon>
        <taxon>Alphaproteobacteria</taxon>
        <taxon>Acetobacterales</taxon>
        <taxon>Acetobacteraceae</taxon>
        <taxon>Acetobacter</taxon>
    </lineage>
</organism>
<accession>A0A270BNX9</accession>
<gene>
    <name evidence="1" type="ORF">B9K05_05610</name>
</gene>
<dbReference type="EMBL" id="NDFP01000004">
    <property type="protein sequence ID" value="PAL26481.1"/>
    <property type="molecule type" value="Genomic_DNA"/>
</dbReference>
<evidence type="ECO:0000313" key="1">
    <source>
        <dbReference type="EMBL" id="PAL26481.1"/>
    </source>
</evidence>
<name>A0A270BNX9_9PROT</name>
<dbReference type="RefSeq" id="WP_048853574.1">
    <property type="nucleotide sequence ID" value="NZ_BJVT01000004.1"/>
</dbReference>
<protein>
    <submittedName>
        <fullName evidence="1">Uncharacterized protein</fullName>
    </submittedName>
</protein>
<reference evidence="1 2" key="1">
    <citation type="submission" date="2017-04" db="EMBL/GenBank/DDBJ databases">
        <title>Kefir bacterial isolates.</title>
        <authorList>
            <person name="Kim Y."/>
            <person name="Blasche S."/>
            <person name="Patil K.R."/>
        </authorList>
    </citation>
    <scope>NUCLEOTIDE SEQUENCE [LARGE SCALE GENOMIC DNA]</scope>
    <source>
        <strain evidence="1 2">KR-2</strain>
    </source>
</reference>
<keyword evidence="2" id="KW-1185">Reference proteome</keyword>